<gene>
    <name evidence="2" type="ORF">KME25_33685</name>
</gene>
<evidence type="ECO:0000313" key="3">
    <source>
        <dbReference type="Proteomes" id="UP000753908"/>
    </source>
</evidence>
<feature type="compositionally biased region" description="Basic and acidic residues" evidence="1">
    <location>
        <begin position="1"/>
        <end position="21"/>
    </location>
</feature>
<name>A0A951PUU1_9CYAN</name>
<feature type="region of interest" description="Disordered" evidence="1">
    <location>
        <begin position="1"/>
        <end position="49"/>
    </location>
</feature>
<evidence type="ECO:0000256" key="1">
    <source>
        <dbReference type="SAM" id="MobiDB-lite"/>
    </source>
</evidence>
<dbReference type="EMBL" id="JAHHIF010000092">
    <property type="protein sequence ID" value="MBW4549324.1"/>
    <property type="molecule type" value="Genomic_DNA"/>
</dbReference>
<reference evidence="2" key="1">
    <citation type="submission" date="2021-05" db="EMBL/GenBank/DDBJ databases">
        <authorList>
            <person name="Pietrasiak N."/>
            <person name="Ward R."/>
            <person name="Stajich J.E."/>
            <person name="Kurbessoian T."/>
        </authorList>
    </citation>
    <scope>NUCLEOTIDE SEQUENCE</scope>
    <source>
        <strain evidence="2">CPER-KK1</strain>
    </source>
</reference>
<dbReference type="Proteomes" id="UP000753908">
    <property type="component" value="Unassembled WGS sequence"/>
</dbReference>
<protein>
    <submittedName>
        <fullName evidence="2">Uncharacterized protein</fullName>
    </submittedName>
</protein>
<accession>A0A951PUU1</accession>
<proteinExistence type="predicted"/>
<evidence type="ECO:0000313" key="2">
    <source>
        <dbReference type="EMBL" id="MBW4549324.1"/>
    </source>
</evidence>
<sequence>MTPLKEIQRLDEAKTRPDHTLSQRIKPRRQRRAELRKLQKPISSRKPAA</sequence>
<organism evidence="2 3">
    <name type="scientific">Symplocastrum torsivum CPER-KK1</name>
    <dbReference type="NCBI Taxonomy" id="450513"/>
    <lineage>
        <taxon>Bacteria</taxon>
        <taxon>Bacillati</taxon>
        <taxon>Cyanobacteriota</taxon>
        <taxon>Cyanophyceae</taxon>
        <taxon>Oscillatoriophycideae</taxon>
        <taxon>Oscillatoriales</taxon>
        <taxon>Microcoleaceae</taxon>
        <taxon>Symplocastrum</taxon>
    </lineage>
</organism>
<comment type="caution">
    <text evidence="2">The sequence shown here is derived from an EMBL/GenBank/DDBJ whole genome shotgun (WGS) entry which is preliminary data.</text>
</comment>
<reference evidence="2" key="2">
    <citation type="journal article" date="2022" name="Microbiol. Resour. Announc.">
        <title>Metagenome Sequencing to Explore Phylogenomics of Terrestrial Cyanobacteria.</title>
        <authorList>
            <person name="Ward R.D."/>
            <person name="Stajich J.E."/>
            <person name="Johansen J.R."/>
            <person name="Huntemann M."/>
            <person name="Clum A."/>
            <person name="Foster B."/>
            <person name="Foster B."/>
            <person name="Roux S."/>
            <person name="Palaniappan K."/>
            <person name="Varghese N."/>
            <person name="Mukherjee S."/>
            <person name="Reddy T.B.K."/>
            <person name="Daum C."/>
            <person name="Copeland A."/>
            <person name="Chen I.A."/>
            <person name="Ivanova N.N."/>
            <person name="Kyrpides N.C."/>
            <person name="Shapiro N."/>
            <person name="Eloe-Fadrosh E.A."/>
            <person name="Pietrasiak N."/>
        </authorList>
    </citation>
    <scope>NUCLEOTIDE SEQUENCE</scope>
    <source>
        <strain evidence="2">CPER-KK1</strain>
    </source>
</reference>
<dbReference type="AlphaFoldDB" id="A0A951PUU1"/>